<dbReference type="Pfam" id="PF00001">
    <property type="entry name" value="7tm_1"/>
    <property type="match status" value="1"/>
</dbReference>
<accession>A0A914D0P0</accession>
<evidence type="ECO:0000256" key="4">
    <source>
        <dbReference type="ARBA" id="ARBA00023040"/>
    </source>
</evidence>
<dbReference type="AlphaFoldDB" id="A0A914D0P0"/>
<dbReference type="PROSITE" id="PS50262">
    <property type="entry name" value="G_PROTEIN_RECEP_F1_2"/>
    <property type="match status" value="1"/>
</dbReference>
<dbReference type="InterPro" id="IPR000276">
    <property type="entry name" value="GPCR_Rhodpsn"/>
</dbReference>
<protein>
    <submittedName>
        <fullName evidence="12">G-protein coupled receptors family 1 profile domain-containing protein</fullName>
    </submittedName>
</protein>
<comment type="similarity">
    <text evidence="8">Belongs to the G-protein coupled receptor 1 family.</text>
</comment>
<evidence type="ECO:0000256" key="2">
    <source>
        <dbReference type="ARBA" id="ARBA00022692"/>
    </source>
</evidence>
<sequence>MDDQGVYDEVLDEENGIDNAIINEPHVKGLFLTAYILVFLFCVFGNLIILFVIITNRAMRTSTNFFLANLAIADFLVGIFCVFQNAAHFVIYEHGIWPFGNVLCHTYIYFLHMLPNASAGILVLLSIERFIAVVRPMIVQDLLTTRVLLRCVLIVWIGSAVMNLPYIFAVQFMELYDPESGTKHA</sequence>
<dbReference type="GO" id="GO:0004930">
    <property type="term" value="F:G protein-coupled receptor activity"/>
    <property type="evidence" value="ECO:0007669"/>
    <property type="project" value="UniProtKB-KW"/>
</dbReference>
<feature type="transmembrane region" description="Helical" evidence="9">
    <location>
        <begin position="147"/>
        <end position="168"/>
    </location>
</feature>
<evidence type="ECO:0000256" key="6">
    <source>
        <dbReference type="ARBA" id="ARBA00023170"/>
    </source>
</evidence>
<evidence type="ECO:0000313" key="11">
    <source>
        <dbReference type="Proteomes" id="UP000887540"/>
    </source>
</evidence>
<keyword evidence="5 9" id="KW-0472">Membrane</keyword>
<evidence type="ECO:0000259" key="10">
    <source>
        <dbReference type="PROSITE" id="PS50262"/>
    </source>
</evidence>
<evidence type="ECO:0000256" key="3">
    <source>
        <dbReference type="ARBA" id="ARBA00022989"/>
    </source>
</evidence>
<dbReference type="Proteomes" id="UP000887540">
    <property type="component" value="Unplaced"/>
</dbReference>
<proteinExistence type="inferred from homology"/>
<keyword evidence="11" id="KW-1185">Reference proteome</keyword>
<dbReference type="PRINTS" id="PR00237">
    <property type="entry name" value="GPCRRHODOPSN"/>
</dbReference>
<organism evidence="11 12">
    <name type="scientific">Acrobeloides nanus</name>
    <dbReference type="NCBI Taxonomy" id="290746"/>
    <lineage>
        <taxon>Eukaryota</taxon>
        <taxon>Metazoa</taxon>
        <taxon>Ecdysozoa</taxon>
        <taxon>Nematoda</taxon>
        <taxon>Chromadorea</taxon>
        <taxon>Rhabditida</taxon>
        <taxon>Tylenchina</taxon>
        <taxon>Cephalobomorpha</taxon>
        <taxon>Cephaloboidea</taxon>
        <taxon>Cephalobidae</taxon>
        <taxon>Acrobeloides</taxon>
    </lineage>
</organism>
<dbReference type="InterPro" id="IPR017452">
    <property type="entry name" value="GPCR_Rhodpsn_7TM"/>
</dbReference>
<keyword evidence="4 8" id="KW-0297">G-protein coupled receptor</keyword>
<reference evidence="12" key="1">
    <citation type="submission" date="2022-11" db="UniProtKB">
        <authorList>
            <consortium name="WormBaseParasite"/>
        </authorList>
    </citation>
    <scope>IDENTIFICATION</scope>
</reference>
<dbReference type="PANTHER" id="PTHR24243">
    <property type="entry name" value="G-PROTEIN COUPLED RECEPTOR"/>
    <property type="match status" value="1"/>
</dbReference>
<keyword evidence="3 9" id="KW-1133">Transmembrane helix</keyword>
<evidence type="ECO:0000256" key="9">
    <source>
        <dbReference type="SAM" id="Phobius"/>
    </source>
</evidence>
<feature type="domain" description="G-protein coupled receptors family 1 profile" evidence="10">
    <location>
        <begin position="45"/>
        <end position="185"/>
    </location>
</feature>
<feature type="transmembrane region" description="Helical" evidence="9">
    <location>
        <begin position="107"/>
        <end position="127"/>
    </location>
</feature>
<evidence type="ECO:0000313" key="12">
    <source>
        <dbReference type="WBParaSite" id="ACRNAN_scaffold16781.g20851.t1"/>
    </source>
</evidence>
<feature type="transmembrane region" description="Helical" evidence="9">
    <location>
        <begin position="66"/>
        <end position="87"/>
    </location>
</feature>
<keyword evidence="6 8" id="KW-0675">Receptor</keyword>
<comment type="subcellular location">
    <subcellularLocation>
        <location evidence="1">Membrane</location>
        <topology evidence="1">Multi-pass membrane protein</topology>
    </subcellularLocation>
</comment>
<keyword evidence="2 8" id="KW-0812">Transmembrane</keyword>
<dbReference type="PROSITE" id="PS00237">
    <property type="entry name" value="G_PROTEIN_RECEP_F1_1"/>
    <property type="match status" value="1"/>
</dbReference>
<dbReference type="PANTHER" id="PTHR24243:SF224">
    <property type="entry name" value="G-PROTEIN COUPLED RECEPTOR 19-RELATED"/>
    <property type="match status" value="1"/>
</dbReference>
<name>A0A914D0P0_9BILA</name>
<evidence type="ECO:0000256" key="1">
    <source>
        <dbReference type="ARBA" id="ARBA00004141"/>
    </source>
</evidence>
<dbReference type="SUPFAM" id="SSF81321">
    <property type="entry name" value="Family A G protein-coupled receptor-like"/>
    <property type="match status" value="1"/>
</dbReference>
<dbReference type="Gene3D" id="1.20.1070.10">
    <property type="entry name" value="Rhodopsin 7-helix transmembrane proteins"/>
    <property type="match status" value="1"/>
</dbReference>
<keyword evidence="7 8" id="KW-0807">Transducer</keyword>
<dbReference type="WBParaSite" id="ACRNAN_scaffold16781.g20851.t1">
    <property type="protein sequence ID" value="ACRNAN_scaffold16781.g20851.t1"/>
    <property type="gene ID" value="ACRNAN_scaffold16781.g20851"/>
</dbReference>
<feature type="transmembrane region" description="Helical" evidence="9">
    <location>
        <begin position="32"/>
        <end position="54"/>
    </location>
</feature>
<evidence type="ECO:0000256" key="5">
    <source>
        <dbReference type="ARBA" id="ARBA00023136"/>
    </source>
</evidence>
<dbReference type="GO" id="GO:0005886">
    <property type="term" value="C:plasma membrane"/>
    <property type="evidence" value="ECO:0007669"/>
    <property type="project" value="TreeGrafter"/>
</dbReference>
<evidence type="ECO:0000256" key="8">
    <source>
        <dbReference type="RuleBase" id="RU000688"/>
    </source>
</evidence>
<evidence type="ECO:0000256" key="7">
    <source>
        <dbReference type="ARBA" id="ARBA00023224"/>
    </source>
</evidence>